<reference evidence="2" key="1">
    <citation type="submission" date="2016-07" db="EMBL/GenBank/DDBJ databases">
        <title>Phaeobacter portensis sp. nov., a tropodithietic acid producing bacterium isolated from a German harbor.</title>
        <authorList>
            <person name="Freese H.M."/>
            <person name="Bunk B."/>
            <person name="Breider S."/>
            <person name="Brinkhoff T."/>
        </authorList>
    </citation>
    <scope>NUCLEOTIDE SEQUENCE [LARGE SCALE GENOMIC DNA]</scope>
    <source>
        <strain evidence="2">P97</strain>
        <plasmid evidence="2">pp97_a</plasmid>
    </source>
</reference>
<dbReference type="AlphaFoldDB" id="A0A1L3IA45"/>
<organism evidence="1 2">
    <name type="scientific">Phaeobacter porticola</name>
    <dbReference type="NCBI Taxonomy" id="1844006"/>
    <lineage>
        <taxon>Bacteria</taxon>
        <taxon>Pseudomonadati</taxon>
        <taxon>Pseudomonadota</taxon>
        <taxon>Alphaproteobacteria</taxon>
        <taxon>Rhodobacterales</taxon>
        <taxon>Roseobacteraceae</taxon>
        <taxon>Phaeobacter</taxon>
    </lineage>
</organism>
<gene>
    <name evidence="1" type="ORF">PhaeoP97_03561</name>
</gene>
<keyword evidence="2" id="KW-1185">Reference proteome</keyword>
<evidence type="ECO:0000313" key="1">
    <source>
        <dbReference type="EMBL" id="APG48913.1"/>
    </source>
</evidence>
<proteinExistence type="predicted"/>
<accession>A0A1L3IA45</accession>
<geneLocation type="plasmid" evidence="2">
    <name>pp97_a</name>
</geneLocation>
<dbReference type="Proteomes" id="UP000183859">
    <property type="component" value="Plasmid pP97_a"/>
</dbReference>
<evidence type="ECO:0000313" key="2">
    <source>
        <dbReference type="Proteomes" id="UP000183859"/>
    </source>
</evidence>
<name>A0A1L3IA45_9RHOB</name>
<sequence length="78" mass="8666">MAAMRDYNLKCPCGDIYCDMVCRRVIPVGTLGDVLCRRALAAYWTGLNCLGNFAKKQPSKTVLEFALNCMNGALMRDN</sequence>
<keyword evidence="1" id="KW-0614">Plasmid</keyword>
<protein>
    <submittedName>
        <fullName evidence="1">Uncharacterized protein</fullName>
    </submittedName>
</protein>
<dbReference type="EMBL" id="CP016365">
    <property type="protein sequence ID" value="APG48913.1"/>
    <property type="molecule type" value="Genomic_DNA"/>
</dbReference>
<dbReference type="KEGG" id="php:PhaeoP97_03561"/>